<evidence type="ECO:0000259" key="1">
    <source>
        <dbReference type="Pfam" id="PF12937"/>
    </source>
</evidence>
<feature type="domain" description="F-box" evidence="1">
    <location>
        <begin position="2"/>
        <end position="57"/>
    </location>
</feature>
<proteinExistence type="predicted"/>
<evidence type="ECO:0000313" key="2">
    <source>
        <dbReference type="EMBL" id="KDQ12947.1"/>
    </source>
</evidence>
<dbReference type="InterPro" id="IPR001810">
    <property type="entry name" value="F-box_dom"/>
</dbReference>
<accession>A0A067MM49</accession>
<dbReference type="EMBL" id="KL198047">
    <property type="protein sequence ID" value="KDQ12947.1"/>
    <property type="molecule type" value="Genomic_DNA"/>
</dbReference>
<gene>
    <name evidence="2" type="ORF">BOTBODRAFT_34092</name>
</gene>
<dbReference type="Proteomes" id="UP000027195">
    <property type="component" value="Unassembled WGS sequence"/>
</dbReference>
<dbReference type="HOGENOM" id="CLU_936864_0_0_1"/>
<dbReference type="AlphaFoldDB" id="A0A067MM49"/>
<protein>
    <recommendedName>
        <fullName evidence="1">F-box domain-containing protein</fullName>
    </recommendedName>
</protein>
<reference evidence="3" key="1">
    <citation type="journal article" date="2014" name="Proc. Natl. Acad. Sci. U.S.A.">
        <title>Extensive sampling of basidiomycete genomes demonstrates inadequacy of the white-rot/brown-rot paradigm for wood decay fungi.</title>
        <authorList>
            <person name="Riley R."/>
            <person name="Salamov A.A."/>
            <person name="Brown D.W."/>
            <person name="Nagy L.G."/>
            <person name="Floudas D."/>
            <person name="Held B.W."/>
            <person name="Levasseur A."/>
            <person name="Lombard V."/>
            <person name="Morin E."/>
            <person name="Otillar R."/>
            <person name="Lindquist E.A."/>
            <person name="Sun H."/>
            <person name="LaButti K.M."/>
            <person name="Schmutz J."/>
            <person name="Jabbour D."/>
            <person name="Luo H."/>
            <person name="Baker S.E."/>
            <person name="Pisabarro A.G."/>
            <person name="Walton J.D."/>
            <person name="Blanchette R.A."/>
            <person name="Henrissat B."/>
            <person name="Martin F."/>
            <person name="Cullen D."/>
            <person name="Hibbett D.S."/>
            <person name="Grigoriev I.V."/>
        </authorList>
    </citation>
    <scope>NUCLEOTIDE SEQUENCE [LARGE SCALE GENOMIC DNA]</scope>
    <source>
        <strain evidence="3">FD-172 SS1</strain>
    </source>
</reference>
<dbReference type="Pfam" id="PF12937">
    <property type="entry name" value="F-box-like"/>
    <property type="match status" value="1"/>
</dbReference>
<dbReference type="OrthoDB" id="6365676at2759"/>
<organism evidence="2 3">
    <name type="scientific">Botryobasidium botryosum (strain FD-172 SS1)</name>
    <dbReference type="NCBI Taxonomy" id="930990"/>
    <lineage>
        <taxon>Eukaryota</taxon>
        <taxon>Fungi</taxon>
        <taxon>Dikarya</taxon>
        <taxon>Basidiomycota</taxon>
        <taxon>Agaricomycotina</taxon>
        <taxon>Agaricomycetes</taxon>
        <taxon>Cantharellales</taxon>
        <taxon>Botryobasidiaceae</taxon>
        <taxon>Botryobasidium</taxon>
    </lineage>
</organism>
<keyword evidence="3" id="KW-1185">Reference proteome</keyword>
<evidence type="ECO:0000313" key="3">
    <source>
        <dbReference type="Proteomes" id="UP000027195"/>
    </source>
</evidence>
<dbReference type="InParanoid" id="A0A067MM49"/>
<name>A0A067MM49_BOTB1</name>
<sequence>MASLPIELVHQVMEALDCSHPSAYRRNTSIVVTLCRLSLVSRSFHAAATPHLYRSVALVGSTSTSNFARTVSGSEKHTHVQAILFDRFWEEVDLIPDICTILHAVAPSLQRLFLAFPLLSKNSQFNDDVFRAFDKLSLYNLVELASGYDNYNGLIMRDYPAMESRWTRLRRLALQYRTIDNDVITALSALPALEVVAILSTWYTSGKPLTTPLPPSLRQVVVLDVSPMFDYVETYFNNRMGVERGAPIVFTRVPMPPEGRLQPASFVQWPIHQVAVGKIWEADKYKGAITTLS</sequence>